<evidence type="ECO:0000256" key="1">
    <source>
        <dbReference type="ARBA" id="ARBA00023002"/>
    </source>
</evidence>
<dbReference type="InterPro" id="IPR006140">
    <property type="entry name" value="D-isomer_DH_NAD-bd"/>
</dbReference>
<name>A0ABQ6P753_9SPHN</name>
<keyword evidence="5" id="KW-1185">Reference proteome</keyword>
<proteinExistence type="predicted"/>
<dbReference type="Proteomes" id="UP001187221">
    <property type="component" value="Unassembled WGS sequence"/>
</dbReference>
<comment type="caution">
    <text evidence="4">The sequence shown here is derived from an EMBL/GenBank/DDBJ whole genome shotgun (WGS) entry which is preliminary data.</text>
</comment>
<dbReference type="RefSeq" id="WP_317974048.1">
    <property type="nucleotide sequence ID" value="NZ_BTFW01000001.1"/>
</dbReference>
<organism evidence="4 5">
    <name type="scientific">Novosphingobium pituita</name>
    <dbReference type="NCBI Taxonomy" id="3056842"/>
    <lineage>
        <taxon>Bacteria</taxon>
        <taxon>Pseudomonadati</taxon>
        <taxon>Pseudomonadota</taxon>
        <taxon>Alphaproteobacteria</taxon>
        <taxon>Sphingomonadales</taxon>
        <taxon>Sphingomonadaceae</taxon>
        <taxon>Novosphingobium</taxon>
    </lineage>
</organism>
<dbReference type="PANTHER" id="PTHR43333">
    <property type="entry name" value="2-HACID_DH_C DOMAIN-CONTAINING PROTEIN"/>
    <property type="match status" value="1"/>
</dbReference>
<dbReference type="SUPFAM" id="SSF51735">
    <property type="entry name" value="NAD(P)-binding Rossmann-fold domains"/>
    <property type="match status" value="1"/>
</dbReference>
<dbReference type="InterPro" id="IPR036291">
    <property type="entry name" value="NAD(P)-bd_dom_sf"/>
</dbReference>
<gene>
    <name evidence="4" type="ORF">NUTIK01_10160</name>
</gene>
<protein>
    <submittedName>
        <fullName evidence="4">D-isomer specific 2-hydroxyacid dehydrogenase family protein</fullName>
    </submittedName>
</protein>
<keyword evidence="2" id="KW-0520">NAD</keyword>
<dbReference type="PANTHER" id="PTHR43333:SF1">
    <property type="entry name" value="D-ISOMER SPECIFIC 2-HYDROXYACID DEHYDROGENASE NAD-BINDING DOMAIN-CONTAINING PROTEIN"/>
    <property type="match status" value="1"/>
</dbReference>
<reference evidence="4 5" key="1">
    <citation type="submission" date="2023-06" db="EMBL/GenBank/DDBJ databases">
        <title>Draft genome sequence of Novosphingobium sp. strain IK01.</title>
        <authorList>
            <person name="Hatamoto M."/>
            <person name="Ikarashi T."/>
            <person name="Yamaguchi T."/>
        </authorList>
    </citation>
    <scope>NUCLEOTIDE SEQUENCE [LARGE SCALE GENOMIC DNA]</scope>
    <source>
        <strain evidence="4 5">IK01</strain>
    </source>
</reference>
<evidence type="ECO:0000313" key="5">
    <source>
        <dbReference type="Proteomes" id="UP001187221"/>
    </source>
</evidence>
<dbReference type="EMBL" id="BTFW01000001">
    <property type="protein sequence ID" value="GMM60239.1"/>
    <property type="molecule type" value="Genomic_DNA"/>
</dbReference>
<keyword evidence="1" id="KW-0560">Oxidoreductase</keyword>
<evidence type="ECO:0000259" key="3">
    <source>
        <dbReference type="Pfam" id="PF02826"/>
    </source>
</evidence>
<dbReference type="Pfam" id="PF02826">
    <property type="entry name" value="2-Hacid_dh_C"/>
    <property type="match status" value="1"/>
</dbReference>
<dbReference type="Gene3D" id="3.40.50.720">
    <property type="entry name" value="NAD(P)-binding Rossmann-like Domain"/>
    <property type="match status" value="2"/>
</dbReference>
<sequence>MSLVIASQLEPEHNEALARHPLRPRVIAASEEEPWRAADEADVLVVRPSPVWREAGRAPVPAPWPGRLRWVCSASAGVDFYPAWLLEAPLVTCARGTASEEIADYVIGALYRQAKDFDGAVARGPQEWRYRPLGQVLGSTVGLIGLGAIGTAVARRALALGARVVAVRRSGGGGSGSGGSLVPGVEVVERVEDVVAQADHIVVAVPATPATRHLVNADLLARARPGAHLVNVARGSVVDQEALLAALDAGQLGFATLDVTEPEPLPAGHRLYTHPRVRLTPHLASNYTLARDKLLAKILADITRFGAGERPSDVVEPARGY</sequence>
<evidence type="ECO:0000256" key="2">
    <source>
        <dbReference type="ARBA" id="ARBA00023027"/>
    </source>
</evidence>
<evidence type="ECO:0000313" key="4">
    <source>
        <dbReference type="EMBL" id="GMM60239.1"/>
    </source>
</evidence>
<accession>A0ABQ6P753</accession>
<feature type="domain" description="D-isomer specific 2-hydroxyacid dehydrogenase NAD-binding" evidence="3">
    <location>
        <begin position="109"/>
        <end position="284"/>
    </location>
</feature>